<name>A0A507CFP1_9FUNG</name>
<dbReference type="Proteomes" id="UP000319731">
    <property type="component" value="Unassembled WGS sequence"/>
</dbReference>
<evidence type="ECO:0008006" key="4">
    <source>
        <dbReference type="Google" id="ProtNLM"/>
    </source>
</evidence>
<dbReference type="OrthoDB" id="411584at2759"/>
<dbReference type="InterPro" id="IPR036065">
    <property type="entry name" value="BolA-like_sf"/>
</dbReference>
<sequence length="122" mass="13155">MSAATGSVPAAGPMYTSILHKLTTALTPTNLEIIDDSHLHASHAAMKAQGGLNKETHFRVSVVSPSFEGKPVVQRHRMIYDLLSEELKASFSRLLAQLVGGLHALSLNTKTPKEVEKLSNNP</sequence>
<keyword evidence="3" id="KW-1185">Reference proteome</keyword>
<comment type="caution">
    <text evidence="2">The sequence shown here is derived from an EMBL/GenBank/DDBJ whole genome shotgun (WGS) entry which is preliminary data.</text>
</comment>
<dbReference type="GeneID" id="42001357"/>
<dbReference type="GO" id="GO:0016226">
    <property type="term" value="P:iron-sulfur cluster assembly"/>
    <property type="evidence" value="ECO:0007669"/>
    <property type="project" value="TreeGrafter"/>
</dbReference>
<reference evidence="2 3" key="1">
    <citation type="journal article" date="2019" name="Sci. Rep.">
        <title>Comparative genomics of chytrid fungi reveal insights into the obligate biotrophic and pathogenic lifestyle of Synchytrium endobioticum.</title>
        <authorList>
            <person name="van de Vossenberg B.T.L.H."/>
            <person name="Warris S."/>
            <person name="Nguyen H.D.T."/>
            <person name="van Gent-Pelzer M.P.E."/>
            <person name="Joly D.L."/>
            <person name="van de Geest H.C."/>
            <person name="Bonants P.J.M."/>
            <person name="Smith D.S."/>
            <person name="Levesque C.A."/>
            <person name="van der Lee T.A.J."/>
        </authorList>
    </citation>
    <scope>NUCLEOTIDE SEQUENCE [LARGE SCALE GENOMIC DNA]</scope>
    <source>
        <strain evidence="2 3">JEL517</strain>
    </source>
</reference>
<evidence type="ECO:0000313" key="3">
    <source>
        <dbReference type="Proteomes" id="UP000319731"/>
    </source>
</evidence>
<gene>
    <name evidence="2" type="ORF">SmJEL517_g00130</name>
</gene>
<dbReference type="STRING" id="1806994.A0A507CFP1"/>
<dbReference type="PANTHER" id="PTHR46230">
    <property type="match status" value="1"/>
</dbReference>
<evidence type="ECO:0000256" key="1">
    <source>
        <dbReference type="RuleBase" id="RU003860"/>
    </source>
</evidence>
<proteinExistence type="inferred from homology"/>
<dbReference type="AlphaFoldDB" id="A0A507CFP1"/>
<dbReference type="InterPro" id="IPR002634">
    <property type="entry name" value="BolA"/>
</dbReference>
<comment type="similarity">
    <text evidence="1">Belongs to the BolA/IbaG family.</text>
</comment>
<dbReference type="SUPFAM" id="SSF82657">
    <property type="entry name" value="BolA-like"/>
    <property type="match status" value="1"/>
</dbReference>
<dbReference type="Pfam" id="PF01722">
    <property type="entry name" value="BolA"/>
    <property type="match status" value="1"/>
</dbReference>
<dbReference type="EMBL" id="QEAO01000001">
    <property type="protein sequence ID" value="TPX38311.1"/>
    <property type="molecule type" value="Genomic_DNA"/>
</dbReference>
<protein>
    <recommendedName>
        <fullName evidence="4">BolA protein</fullName>
    </recommendedName>
</protein>
<dbReference type="PANTHER" id="PTHR46230:SF7">
    <property type="entry name" value="BOLA-LIKE PROTEIN 1"/>
    <property type="match status" value="1"/>
</dbReference>
<organism evidence="2 3">
    <name type="scientific">Synchytrium microbalum</name>
    <dbReference type="NCBI Taxonomy" id="1806994"/>
    <lineage>
        <taxon>Eukaryota</taxon>
        <taxon>Fungi</taxon>
        <taxon>Fungi incertae sedis</taxon>
        <taxon>Chytridiomycota</taxon>
        <taxon>Chytridiomycota incertae sedis</taxon>
        <taxon>Chytridiomycetes</taxon>
        <taxon>Synchytriales</taxon>
        <taxon>Synchytriaceae</taxon>
        <taxon>Synchytrium</taxon>
    </lineage>
</organism>
<evidence type="ECO:0000313" key="2">
    <source>
        <dbReference type="EMBL" id="TPX38311.1"/>
    </source>
</evidence>
<dbReference type="RefSeq" id="XP_031028025.1">
    <property type="nucleotide sequence ID" value="XM_031166060.1"/>
</dbReference>
<dbReference type="Gene3D" id="3.30.300.90">
    <property type="entry name" value="BolA-like"/>
    <property type="match status" value="1"/>
</dbReference>
<accession>A0A507CFP1</accession>
<dbReference type="PIRSF" id="PIRSF003113">
    <property type="entry name" value="BolA"/>
    <property type="match status" value="1"/>
</dbReference>